<dbReference type="EMBL" id="BAABDK010000034">
    <property type="protein sequence ID" value="GAA4053595.1"/>
    <property type="molecule type" value="Genomic_DNA"/>
</dbReference>
<reference evidence="3" key="1">
    <citation type="journal article" date="2019" name="Int. J. Syst. Evol. Microbiol.">
        <title>The Global Catalogue of Microorganisms (GCM) 10K type strain sequencing project: providing services to taxonomists for standard genome sequencing and annotation.</title>
        <authorList>
            <consortium name="The Broad Institute Genomics Platform"/>
            <consortium name="The Broad Institute Genome Sequencing Center for Infectious Disease"/>
            <person name="Wu L."/>
            <person name="Ma J."/>
        </authorList>
    </citation>
    <scope>NUCLEOTIDE SEQUENCE [LARGE SCALE GENOMIC DNA]</scope>
    <source>
        <strain evidence="3">JCM 17225</strain>
    </source>
</reference>
<evidence type="ECO:0008006" key="4">
    <source>
        <dbReference type="Google" id="ProtNLM"/>
    </source>
</evidence>
<feature type="transmembrane region" description="Helical" evidence="1">
    <location>
        <begin position="52"/>
        <end position="75"/>
    </location>
</feature>
<comment type="caution">
    <text evidence="2">The sequence shown here is derived from an EMBL/GenBank/DDBJ whole genome shotgun (WGS) entry which is preliminary data.</text>
</comment>
<keyword evidence="3" id="KW-1185">Reference proteome</keyword>
<accession>A0ABP7UUX2</accession>
<name>A0ABP7UUX2_9BACT</name>
<keyword evidence="1" id="KW-1133">Transmembrane helix</keyword>
<keyword evidence="1" id="KW-0472">Membrane</keyword>
<sequence length="149" mass="16844">MTDADFHQAIRRIRWVHWYHYPVQGLLMGAAVLVTSGRAAVGQTVEPQLATWPALLLLGVLVPVVSICLYMVYKYMRPNLRHPSEVNLRTYLGRVFLRNSLLCMAALPLLASYAITHKPFDLLASAGVLLALSWRLVPTAKTYQRWLIS</sequence>
<organism evidence="2 3">
    <name type="scientific">Hymenobacter glaciei</name>
    <dbReference type="NCBI Taxonomy" id="877209"/>
    <lineage>
        <taxon>Bacteria</taxon>
        <taxon>Pseudomonadati</taxon>
        <taxon>Bacteroidota</taxon>
        <taxon>Cytophagia</taxon>
        <taxon>Cytophagales</taxon>
        <taxon>Hymenobacteraceae</taxon>
        <taxon>Hymenobacter</taxon>
    </lineage>
</organism>
<dbReference type="Proteomes" id="UP001501469">
    <property type="component" value="Unassembled WGS sequence"/>
</dbReference>
<feature type="transmembrane region" description="Helical" evidence="1">
    <location>
        <begin position="21"/>
        <end position="40"/>
    </location>
</feature>
<evidence type="ECO:0000313" key="3">
    <source>
        <dbReference type="Proteomes" id="UP001501469"/>
    </source>
</evidence>
<keyword evidence="1" id="KW-0812">Transmembrane</keyword>
<feature type="transmembrane region" description="Helical" evidence="1">
    <location>
        <begin position="96"/>
        <end position="114"/>
    </location>
</feature>
<dbReference type="RefSeq" id="WP_345059269.1">
    <property type="nucleotide sequence ID" value="NZ_BAABDK010000034.1"/>
</dbReference>
<evidence type="ECO:0000256" key="1">
    <source>
        <dbReference type="SAM" id="Phobius"/>
    </source>
</evidence>
<protein>
    <recommendedName>
        <fullName evidence="4">MFS transporter</fullName>
    </recommendedName>
</protein>
<evidence type="ECO:0000313" key="2">
    <source>
        <dbReference type="EMBL" id="GAA4053595.1"/>
    </source>
</evidence>
<gene>
    <name evidence="2" type="ORF">GCM10022409_45660</name>
</gene>
<proteinExistence type="predicted"/>